<comment type="caution">
    <text evidence="2">The sequence shown here is derived from an EMBL/GenBank/DDBJ whole genome shotgun (WGS) entry which is preliminary data.</text>
</comment>
<dbReference type="AlphaFoldDB" id="A0AAN8KFI1"/>
<evidence type="ECO:0000313" key="2">
    <source>
        <dbReference type="EMBL" id="KAK6191454.1"/>
    </source>
</evidence>
<accession>A0AAN8KFI1</accession>
<feature type="compositionally biased region" description="Low complexity" evidence="1">
    <location>
        <begin position="544"/>
        <end position="564"/>
    </location>
</feature>
<dbReference type="EMBL" id="JAZGQO010000002">
    <property type="protein sequence ID" value="KAK6191454.1"/>
    <property type="molecule type" value="Genomic_DNA"/>
</dbReference>
<dbReference type="Proteomes" id="UP001347796">
    <property type="component" value="Unassembled WGS sequence"/>
</dbReference>
<feature type="region of interest" description="Disordered" evidence="1">
    <location>
        <begin position="666"/>
        <end position="713"/>
    </location>
</feature>
<keyword evidence="3" id="KW-1185">Reference proteome</keyword>
<organism evidence="2 3">
    <name type="scientific">Patella caerulea</name>
    <name type="common">Rayed Mediterranean limpet</name>
    <dbReference type="NCBI Taxonomy" id="87958"/>
    <lineage>
        <taxon>Eukaryota</taxon>
        <taxon>Metazoa</taxon>
        <taxon>Spiralia</taxon>
        <taxon>Lophotrochozoa</taxon>
        <taxon>Mollusca</taxon>
        <taxon>Gastropoda</taxon>
        <taxon>Patellogastropoda</taxon>
        <taxon>Patelloidea</taxon>
        <taxon>Patellidae</taxon>
        <taxon>Patella</taxon>
    </lineage>
</organism>
<name>A0AAN8KFI1_PATCE</name>
<feature type="compositionally biased region" description="Basic and acidic residues" evidence="1">
    <location>
        <begin position="670"/>
        <end position="685"/>
    </location>
</feature>
<reference evidence="2 3" key="1">
    <citation type="submission" date="2024-01" db="EMBL/GenBank/DDBJ databases">
        <title>The genome of the rayed Mediterranean limpet Patella caerulea (Linnaeus, 1758).</title>
        <authorList>
            <person name="Anh-Thu Weber A."/>
            <person name="Halstead-Nussloch G."/>
        </authorList>
    </citation>
    <scope>NUCLEOTIDE SEQUENCE [LARGE SCALE GENOMIC DNA]</scope>
    <source>
        <strain evidence="2">AATW-2023a</strain>
        <tissue evidence="2">Whole specimen</tissue>
    </source>
</reference>
<evidence type="ECO:0000256" key="1">
    <source>
        <dbReference type="SAM" id="MobiDB-lite"/>
    </source>
</evidence>
<protein>
    <submittedName>
        <fullName evidence="2">Uncharacterized protein</fullName>
    </submittedName>
</protein>
<proteinExistence type="predicted"/>
<feature type="compositionally biased region" description="Basic and acidic residues" evidence="1">
    <location>
        <begin position="324"/>
        <end position="334"/>
    </location>
</feature>
<sequence length="802" mass="92906">MFHLKYPKKSNFFTWGELGCLARALGYQVEIFQANITDEIYSTTEGVTLKEMMKMMDYKILQTVLHQTFNMHTADWNMCVIRKCLHLLNHKALMFEELHNIRIGYETYEAVDMKGMIINQHILLRALKMCGRMIAPMKLMHRIKHMKDDFEEKARIQLYEFLDLILWCDLYQSFQPNQDHLSSDKENKLFKLVDFERLLNHHDEKIAGLLNQKYIEEEMDFGHGNLGNKRNFKDPTVLTEDRIRRTQYHKANYKPLKSEINNSQKQVYQAKAGFVRPRPVTAPQLSHYNRKFSQQTMTETSVSEAYKMVQRRLRSAPPRSSRILPERPKTSQYHREATPPIVTPLQVKQYQDKLGSLQFAITTVKTRSEECLHEEMDYILPGYREKKEKDSKPVEIEIVKEPVKVVEKKKDKQAIVEELAHPLAATPVHHFRTCDARYRGWYNAGHKRGLHKVLIDSSFNEGQKGHFLKQLQTGLDNGYPKNYIYRYNMKKSFVPLKGRPKYRPRTAPASSRCSETMISTKQKEQKGQNNKKLQLEEDDRTIASSNLNDSASSNSSMKNDNDVSLSKTLKSPERSPERKSDKRITAEMKPLFIPVSKICTKPLSPETDYPLPVMKHSKPTIVEVGHIGRIKLLENIAESQDLEELLEEPTYNMTSAFILKAQDRNSSFHGDNKQESQSLEDEHVHSVPGSPNLSPKDYKEESPTTLQVNSAGLIEGNKSKKDISFKRAKSEIDIKVNKTIDDDKSEQFEPMYDPVSACHKSLSIPKSQNNRRSLGYIRLANRLNNDTNSHYIQKRLLSASSY</sequence>
<gene>
    <name evidence="2" type="ORF">SNE40_003141</name>
</gene>
<feature type="region of interest" description="Disordered" evidence="1">
    <location>
        <begin position="312"/>
        <end position="334"/>
    </location>
</feature>
<feature type="compositionally biased region" description="Basic and acidic residues" evidence="1">
    <location>
        <begin position="570"/>
        <end position="585"/>
    </location>
</feature>
<feature type="compositionally biased region" description="Polar residues" evidence="1">
    <location>
        <begin position="508"/>
        <end position="520"/>
    </location>
</feature>
<evidence type="ECO:0000313" key="3">
    <source>
        <dbReference type="Proteomes" id="UP001347796"/>
    </source>
</evidence>
<feature type="region of interest" description="Disordered" evidence="1">
    <location>
        <begin position="496"/>
        <end position="585"/>
    </location>
</feature>